<keyword evidence="11" id="KW-1185">Reference proteome</keyword>
<dbReference type="InterPro" id="IPR011063">
    <property type="entry name" value="TilS/TtcA_N"/>
</dbReference>
<proteinExistence type="inferred from homology"/>
<evidence type="ECO:0000256" key="3">
    <source>
        <dbReference type="ARBA" id="ARBA00022598"/>
    </source>
</evidence>
<sequence length="436" mass="50657">MKTIKLACSLDANQTYIIAVSGGVDSMALLHCLVAQKIKLQVVHFNHLARPNAWKDKELVQSYCLQNSLCFHYFELNCLQKNFQAQARLLRQQKLMQIATKHQTPFILTAHHLDDLAETILQKITRSSTLLGYSGMQIQTSWQDFIFLKPFLYVPKAKIISYAAFYQIPFLEDYTNQNLTYQRNQIRHQVIPYLKTQTSFLQNIPKYQQTLLQAYNFIRKQTLLFLTKHTNHSCNPPNSFALAPFLNLDLVIQKDIILLLLEQQNITKSFIFIQNIIKGINNPYKPNLSWHLNFEWHLIKDYKHITLIRPAPPLSFALSKPLLCVSTCNLCLACISPSLQSLNYNPQKVSFPLKVRLRQPKDTLKFSFGTKKLKKFLIEKKVPLTKRNNLWLVVDNLDNILFIPHLYINLTLGNQSKIYLAFKNFFTSSNCFSQTN</sequence>
<dbReference type="RefSeq" id="WP_130427894.1">
    <property type="nucleotide sequence ID" value="NZ_CP035949.1"/>
</dbReference>
<dbReference type="InterPro" id="IPR012796">
    <property type="entry name" value="Lysidine-tRNA-synth_C"/>
</dbReference>
<dbReference type="GO" id="GO:0006400">
    <property type="term" value="P:tRNA modification"/>
    <property type="evidence" value="ECO:0007669"/>
    <property type="project" value="UniProtKB-UniRule"/>
</dbReference>
<feature type="binding site" evidence="8">
    <location>
        <begin position="21"/>
        <end position="26"/>
    </location>
    <ligand>
        <name>ATP</name>
        <dbReference type="ChEBI" id="CHEBI:30616"/>
    </ligand>
</feature>
<keyword evidence="5 8" id="KW-0547">Nucleotide-binding</keyword>
<keyword evidence="6 8" id="KW-0067">ATP-binding</keyword>
<dbReference type="SMART" id="SM00977">
    <property type="entry name" value="TilS_C"/>
    <property type="match status" value="1"/>
</dbReference>
<evidence type="ECO:0000313" key="11">
    <source>
        <dbReference type="Proteomes" id="UP000289726"/>
    </source>
</evidence>
<feature type="domain" description="Lysidine-tRNA(Ile) synthetase C-terminal" evidence="9">
    <location>
        <begin position="353"/>
        <end position="422"/>
    </location>
</feature>
<comment type="catalytic activity">
    <reaction evidence="7 8">
        <text>cytidine(34) in tRNA(Ile2) + L-lysine + ATP = lysidine(34) in tRNA(Ile2) + AMP + diphosphate + H(+)</text>
        <dbReference type="Rhea" id="RHEA:43744"/>
        <dbReference type="Rhea" id="RHEA-COMP:10625"/>
        <dbReference type="Rhea" id="RHEA-COMP:10670"/>
        <dbReference type="ChEBI" id="CHEBI:15378"/>
        <dbReference type="ChEBI" id="CHEBI:30616"/>
        <dbReference type="ChEBI" id="CHEBI:32551"/>
        <dbReference type="ChEBI" id="CHEBI:33019"/>
        <dbReference type="ChEBI" id="CHEBI:82748"/>
        <dbReference type="ChEBI" id="CHEBI:83665"/>
        <dbReference type="ChEBI" id="CHEBI:456215"/>
        <dbReference type="EC" id="6.3.4.19"/>
    </reaction>
</comment>
<accession>A0A4P6MB00</accession>
<dbReference type="NCBIfam" id="TIGR02433">
    <property type="entry name" value="lysidine_TilS_C"/>
    <property type="match status" value="1"/>
</dbReference>
<dbReference type="PANTHER" id="PTHR43033:SF1">
    <property type="entry name" value="TRNA(ILE)-LYSIDINE SYNTHASE-RELATED"/>
    <property type="match status" value="1"/>
</dbReference>
<reference evidence="10 11" key="1">
    <citation type="submission" date="2019-02" db="EMBL/GenBank/DDBJ databases">
        <title>Draft Genome Sequence of Maize Bushy Stunt-like Phytoplasma group 16SrI-B (Aster yellows) in South Africa.</title>
        <authorList>
            <person name="Coetzee B."/>
            <person name="Douglas-Smit N."/>
            <person name="Maree H.J."/>
            <person name="Burger J.T."/>
            <person name="Kruger K."/>
            <person name="Pietersen G."/>
        </authorList>
    </citation>
    <scope>NUCLEOTIDE SEQUENCE [LARGE SCALE GENOMIC DNA]</scope>
    <source>
        <strain evidence="10 11">De Villa</strain>
    </source>
</reference>
<gene>
    <name evidence="8 10" type="primary">tilS</name>
    <name evidence="10" type="ORF">EXT02_02470</name>
</gene>
<dbReference type="InterPro" id="IPR012094">
    <property type="entry name" value="tRNA_Ile_lys_synt"/>
</dbReference>
<comment type="subcellular location">
    <subcellularLocation>
        <location evidence="1 8">Cytoplasm</location>
    </subcellularLocation>
</comment>
<dbReference type="AlphaFoldDB" id="A0A4P6MB00"/>
<evidence type="ECO:0000256" key="4">
    <source>
        <dbReference type="ARBA" id="ARBA00022694"/>
    </source>
</evidence>
<keyword evidence="4 8" id="KW-0819">tRNA processing</keyword>
<dbReference type="PANTHER" id="PTHR43033">
    <property type="entry name" value="TRNA(ILE)-LYSIDINE SYNTHASE-RELATED"/>
    <property type="match status" value="1"/>
</dbReference>
<comment type="similarity">
    <text evidence="8">Belongs to the tRNA(Ile)-lysidine synthase family.</text>
</comment>
<dbReference type="SUPFAM" id="SSF52402">
    <property type="entry name" value="Adenine nucleotide alpha hydrolases-like"/>
    <property type="match status" value="1"/>
</dbReference>
<dbReference type="GO" id="GO:0032267">
    <property type="term" value="F:tRNA(Ile)-lysidine synthase activity"/>
    <property type="evidence" value="ECO:0007669"/>
    <property type="project" value="UniProtKB-EC"/>
</dbReference>
<dbReference type="HAMAP" id="MF_01161">
    <property type="entry name" value="tRNA_Ile_lys_synt"/>
    <property type="match status" value="1"/>
</dbReference>
<dbReference type="EMBL" id="CP035949">
    <property type="protein sequence ID" value="QBF24030.1"/>
    <property type="molecule type" value="Genomic_DNA"/>
</dbReference>
<dbReference type="SUPFAM" id="SSF56037">
    <property type="entry name" value="PheT/TilS domain"/>
    <property type="match status" value="1"/>
</dbReference>
<evidence type="ECO:0000256" key="6">
    <source>
        <dbReference type="ARBA" id="ARBA00022840"/>
    </source>
</evidence>
<evidence type="ECO:0000256" key="1">
    <source>
        <dbReference type="ARBA" id="ARBA00004496"/>
    </source>
</evidence>
<dbReference type="GO" id="GO:0005524">
    <property type="term" value="F:ATP binding"/>
    <property type="evidence" value="ECO:0007669"/>
    <property type="project" value="UniProtKB-UniRule"/>
</dbReference>
<dbReference type="InterPro" id="IPR014729">
    <property type="entry name" value="Rossmann-like_a/b/a_fold"/>
</dbReference>
<dbReference type="NCBIfam" id="TIGR02432">
    <property type="entry name" value="lysidine_TilS_N"/>
    <property type="match status" value="1"/>
</dbReference>
<evidence type="ECO:0000259" key="9">
    <source>
        <dbReference type="SMART" id="SM00977"/>
    </source>
</evidence>
<dbReference type="GO" id="GO:0005737">
    <property type="term" value="C:cytoplasm"/>
    <property type="evidence" value="ECO:0007669"/>
    <property type="project" value="UniProtKB-SubCell"/>
</dbReference>
<comment type="function">
    <text evidence="8">Ligates lysine onto the cytidine present at position 34 of the AUA codon-specific tRNA(Ile) that contains the anticodon CAU, in an ATP-dependent manner. Cytidine is converted to lysidine, thus changing the amino acid specificity of the tRNA from methionine to isoleucine.</text>
</comment>
<dbReference type="CDD" id="cd01992">
    <property type="entry name" value="TilS_N"/>
    <property type="match status" value="1"/>
</dbReference>
<dbReference type="Gene3D" id="3.40.50.620">
    <property type="entry name" value="HUPs"/>
    <property type="match status" value="1"/>
</dbReference>
<evidence type="ECO:0000256" key="5">
    <source>
        <dbReference type="ARBA" id="ARBA00022741"/>
    </source>
</evidence>
<organism evidence="10 11">
    <name type="scientific">'Catharanthus roseus' aster yellows phytoplasma</name>
    <dbReference type="NCBI Taxonomy" id="1193712"/>
    <lineage>
        <taxon>Bacteria</taxon>
        <taxon>Bacillati</taxon>
        <taxon>Mycoplasmatota</taxon>
        <taxon>Mollicutes</taxon>
        <taxon>Acholeplasmatales</taxon>
        <taxon>Acholeplasmataceae</taxon>
        <taxon>Candidatus Phytoplasma</taxon>
        <taxon>16SrI (Aster yellows group)</taxon>
    </lineage>
</organism>
<dbReference type="InterPro" id="IPR012795">
    <property type="entry name" value="tRNA_Ile_lys_synt_N"/>
</dbReference>
<dbReference type="Pfam" id="PF11734">
    <property type="entry name" value="TilS_C"/>
    <property type="match status" value="1"/>
</dbReference>
<keyword evidence="2 8" id="KW-0963">Cytoplasm</keyword>
<dbReference type="Proteomes" id="UP000289726">
    <property type="component" value="Chromosome"/>
</dbReference>
<evidence type="ECO:0000256" key="2">
    <source>
        <dbReference type="ARBA" id="ARBA00022490"/>
    </source>
</evidence>
<evidence type="ECO:0000256" key="7">
    <source>
        <dbReference type="ARBA" id="ARBA00048539"/>
    </source>
</evidence>
<evidence type="ECO:0000313" key="10">
    <source>
        <dbReference type="EMBL" id="QBF24030.1"/>
    </source>
</evidence>
<evidence type="ECO:0000256" key="8">
    <source>
        <dbReference type="HAMAP-Rule" id="MF_01161"/>
    </source>
</evidence>
<protein>
    <recommendedName>
        <fullName evidence="8">tRNA(Ile)-lysidine synthase</fullName>
        <ecNumber evidence="8">6.3.4.19</ecNumber>
    </recommendedName>
    <alternativeName>
        <fullName evidence="8">tRNA(Ile)-2-lysyl-cytidine synthase</fullName>
    </alternativeName>
    <alternativeName>
        <fullName evidence="8">tRNA(Ile)-lysidine synthetase</fullName>
    </alternativeName>
</protein>
<comment type="domain">
    <text evidence="8">The N-terminal region contains the highly conserved SGGXDS motif, predicted to be a P-loop motif involved in ATP binding.</text>
</comment>
<dbReference type="Pfam" id="PF01171">
    <property type="entry name" value="ATP_bind_3"/>
    <property type="match status" value="1"/>
</dbReference>
<keyword evidence="3 8" id="KW-0436">Ligase</keyword>
<name>A0A4P6MB00_9MOLU</name>
<dbReference type="EC" id="6.3.4.19" evidence="8"/>